<accession>N6WFA5</accession>
<sequence length="119" mass="13143">MSERMIDSMDEDGRALHQVPDAPERSCEEVEAVLFALIDCEECEQLRVSIDSGELEGPDAAERLVLLAHATGCEHCADALAAERHLRVYLRSCFESDAPDGLETRIATALHLSINSFTR</sequence>
<name>N6WFA5_9ACTO</name>
<comment type="caution">
    <text evidence="2">The sequence shown here is derived from an EMBL/GenBank/DDBJ whole genome shotgun (WGS) entry which is preliminary data.</text>
</comment>
<dbReference type="AlphaFoldDB" id="N6WFA5"/>
<gene>
    <name evidence="2" type="ORF">HMPREF9004_0269</name>
</gene>
<feature type="region of interest" description="Disordered" evidence="1">
    <location>
        <begin position="1"/>
        <end position="22"/>
    </location>
</feature>
<evidence type="ECO:0000313" key="2">
    <source>
        <dbReference type="EMBL" id="ENO18934.1"/>
    </source>
</evidence>
<protein>
    <recommendedName>
        <fullName evidence="4">Anti-sigma factor</fullName>
    </recommendedName>
</protein>
<keyword evidence="3" id="KW-1185">Reference proteome</keyword>
<organism evidence="2 3">
    <name type="scientific">Schaalia cardiffensis F0333</name>
    <dbReference type="NCBI Taxonomy" id="888050"/>
    <lineage>
        <taxon>Bacteria</taxon>
        <taxon>Bacillati</taxon>
        <taxon>Actinomycetota</taxon>
        <taxon>Actinomycetes</taxon>
        <taxon>Actinomycetales</taxon>
        <taxon>Actinomycetaceae</taxon>
        <taxon>Schaalia</taxon>
    </lineage>
</organism>
<dbReference type="EMBL" id="AQHZ01000005">
    <property type="protein sequence ID" value="ENO18934.1"/>
    <property type="molecule type" value="Genomic_DNA"/>
</dbReference>
<dbReference type="eggNOG" id="ENOG5031H96">
    <property type="taxonomic scope" value="Bacteria"/>
</dbReference>
<dbReference type="PATRIC" id="fig|888050.3.peg.262"/>
<proteinExistence type="predicted"/>
<evidence type="ECO:0000313" key="3">
    <source>
        <dbReference type="Proteomes" id="UP000013015"/>
    </source>
</evidence>
<dbReference type="STRING" id="888050.HMPREF9004_0269"/>
<dbReference type="RefSeq" id="WP_005961927.1">
    <property type="nucleotide sequence ID" value="NZ_KB822674.1"/>
</dbReference>
<dbReference type="HOGENOM" id="CLU_2056287_0_0_11"/>
<reference evidence="2 3" key="1">
    <citation type="submission" date="2013-03" db="EMBL/GenBank/DDBJ databases">
        <title>Reference genome for the Human Microbiome Project.</title>
        <authorList>
            <person name="Aqrawi P."/>
            <person name="Ayvaz T."/>
            <person name="Bess C."/>
            <person name="Blankenburg K."/>
            <person name="Coyle M."/>
            <person name="Deng J."/>
            <person name="Forbes L."/>
            <person name="Fowler G."/>
            <person name="Francisco L."/>
            <person name="Fu Q."/>
            <person name="Gibbs R."/>
            <person name="Gross S."/>
            <person name="Gubbala S."/>
            <person name="Hale W."/>
            <person name="Hemphill L."/>
            <person name="Highlander S."/>
            <person name="Hirani K."/>
            <person name="Jackson L."/>
            <person name="Jakkamsetti A."/>
            <person name="Javaid M."/>
            <person name="Jayaseelan J.C."/>
            <person name="Jiang H."/>
            <person name="Joshi V."/>
            <person name="Korchina V."/>
            <person name="Kovar C."/>
            <person name="Lara F."/>
            <person name="Lee S."/>
            <person name="Liu Y."/>
            <person name="Mata R."/>
            <person name="Mathew T."/>
            <person name="Munidasa M."/>
            <person name="Muzny D."/>
            <person name="Nazareth L."/>
            <person name="Ngo R."/>
            <person name="Nguyen L."/>
            <person name="Nguyen N."/>
            <person name="Okwuonu G."/>
            <person name="Ongeri F."/>
            <person name="Palculict T."/>
            <person name="Patil S."/>
            <person name="Petrosino J."/>
            <person name="Pham C."/>
            <person name="Pham P."/>
            <person name="Pu L.-L."/>
            <person name="Qin X."/>
            <person name="Qu J."/>
            <person name="Reid J."/>
            <person name="Ross M."/>
            <person name="Ruth R."/>
            <person name="Saada N."/>
            <person name="San Lucas F."/>
            <person name="Santibanez J."/>
            <person name="Shang Y."/>
            <person name="Simmons D."/>
            <person name="Song X.-Z."/>
            <person name="Tang L.-Y."/>
            <person name="Thornton R."/>
            <person name="Warren J."/>
            <person name="Weissenberger G."/>
            <person name="Wilczek-Boney K."/>
            <person name="Worley K."/>
            <person name="Youmans B."/>
            <person name="Zhang J."/>
            <person name="Zhang L."/>
            <person name="Zhao Z."/>
            <person name="Zhou C."/>
            <person name="Zhu D."/>
            <person name="Zhu Y."/>
        </authorList>
    </citation>
    <scope>NUCLEOTIDE SEQUENCE [LARGE SCALE GENOMIC DNA]</scope>
    <source>
        <strain evidence="2 3">F0333</strain>
    </source>
</reference>
<feature type="compositionally biased region" description="Basic and acidic residues" evidence="1">
    <location>
        <begin position="1"/>
        <end position="15"/>
    </location>
</feature>
<dbReference type="Proteomes" id="UP000013015">
    <property type="component" value="Unassembled WGS sequence"/>
</dbReference>
<evidence type="ECO:0000256" key="1">
    <source>
        <dbReference type="SAM" id="MobiDB-lite"/>
    </source>
</evidence>
<evidence type="ECO:0008006" key="4">
    <source>
        <dbReference type="Google" id="ProtNLM"/>
    </source>
</evidence>